<keyword evidence="2" id="KW-0472">Membrane</keyword>
<evidence type="ECO:0000313" key="3">
    <source>
        <dbReference type="EMBL" id="GAA4248419.1"/>
    </source>
</evidence>
<keyword evidence="2" id="KW-0812">Transmembrane</keyword>
<keyword evidence="2" id="KW-1133">Transmembrane helix</keyword>
<gene>
    <name evidence="3" type="ORF">GCM10022255_028370</name>
</gene>
<evidence type="ECO:0008006" key="5">
    <source>
        <dbReference type="Google" id="ProtNLM"/>
    </source>
</evidence>
<proteinExistence type="predicted"/>
<accession>A0ABP8D6Z1</accession>
<sequence>MTDPNETHATSTKYPPGRYGRRREPQPGRRWMTLALAGIVAIAGLAIAWQLYTQYGPQEYEPQVQRFYNVTDDGITVDFVVRKEPDKRATCSVRARSASGQEVGLAQVDVPTGAEAFVTYRLATSDRPVTVEVPACGPLQSR</sequence>
<dbReference type="EMBL" id="BAABAT010000006">
    <property type="protein sequence ID" value="GAA4248419.1"/>
    <property type="molecule type" value="Genomic_DNA"/>
</dbReference>
<evidence type="ECO:0000256" key="1">
    <source>
        <dbReference type="SAM" id="MobiDB-lite"/>
    </source>
</evidence>
<comment type="caution">
    <text evidence="3">The sequence shown here is derived from an EMBL/GenBank/DDBJ whole genome shotgun (WGS) entry which is preliminary data.</text>
</comment>
<protein>
    <recommendedName>
        <fullName evidence="5">DUF4307 domain-containing protein</fullName>
    </recommendedName>
</protein>
<reference evidence="4" key="1">
    <citation type="journal article" date="2019" name="Int. J. Syst. Evol. Microbiol.">
        <title>The Global Catalogue of Microorganisms (GCM) 10K type strain sequencing project: providing services to taxonomists for standard genome sequencing and annotation.</title>
        <authorList>
            <consortium name="The Broad Institute Genomics Platform"/>
            <consortium name="The Broad Institute Genome Sequencing Center for Infectious Disease"/>
            <person name="Wu L."/>
            <person name="Ma J."/>
        </authorList>
    </citation>
    <scope>NUCLEOTIDE SEQUENCE [LARGE SCALE GENOMIC DNA]</scope>
    <source>
        <strain evidence="4">JCM 17441</strain>
    </source>
</reference>
<evidence type="ECO:0000256" key="2">
    <source>
        <dbReference type="SAM" id="Phobius"/>
    </source>
</evidence>
<dbReference type="Proteomes" id="UP001500620">
    <property type="component" value="Unassembled WGS sequence"/>
</dbReference>
<feature type="transmembrane region" description="Helical" evidence="2">
    <location>
        <begin position="31"/>
        <end position="52"/>
    </location>
</feature>
<organism evidence="3 4">
    <name type="scientific">Dactylosporangium darangshiense</name>
    <dbReference type="NCBI Taxonomy" id="579108"/>
    <lineage>
        <taxon>Bacteria</taxon>
        <taxon>Bacillati</taxon>
        <taxon>Actinomycetota</taxon>
        <taxon>Actinomycetes</taxon>
        <taxon>Micromonosporales</taxon>
        <taxon>Micromonosporaceae</taxon>
        <taxon>Dactylosporangium</taxon>
    </lineage>
</organism>
<dbReference type="RefSeq" id="WP_345125984.1">
    <property type="nucleotide sequence ID" value="NZ_BAABAT010000006.1"/>
</dbReference>
<name>A0ABP8D6Z1_9ACTN</name>
<feature type="region of interest" description="Disordered" evidence="1">
    <location>
        <begin position="1"/>
        <end position="26"/>
    </location>
</feature>
<dbReference type="Pfam" id="PF14155">
    <property type="entry name" value="DUF4307"/>
    <property type="match status" value="1"/>
</dbReference>
<keyword evidence="4" id="KW-1185">Reference proteome</keyword>
<evidence type="ECO:0000313" key="4">
    <source>
        <dbReference type="Proteomes" id="UP001500620"/>
    </source>
</evidence>
<dbReference type="InterPro" id="IPR025443">
    <property type="entry name" value="DUF4307"/>
</dbReference>